<dbReference type="RefSeq" id="XP_024339627.1">
    <property type="nucleotide sequence ID" value="XM_024477591.1"/>
</dbReference>
<keyword evidence="3" id="KW-1185">Reference proteome</keyword>
<evidence type="ECO:0000313" key="2">
    <source>
        <dbReference type="EMBL" id="OSX62833.1"/>
    </source>
</evidence>
<feature type="region of interest" description="Disordered" evidence="1">
    <location>
        <begin position="1"/>
        <end position="22"/>
    </location>
</feature>
<sequence length="60" mass="6529">MTHAYGATDVGPGSHMHSKKHAKWSMLGSLHLRTLSKSEKSEQSCSAGNKFNLQAEMGLE</sequence>
<dbReference type="Proteomes" id="UP000194127">
    <property type="component" value="Unassembled WGS sequence"/>
</dbReference>
<dbReference type="EMBL" id="KZ110596">
    <property type="protein sequence ID" value="OSX62833.1"/>
    <property type="molecule type" value="Genomic_DNA"/>
</dbReference>
<evidence type="ECO:0000313" key="3">
    <source>
        <dbReference type="Proteomes" id="UP000194127"/>
    </source>
</evidence>
<gene>
    <name evidence="2" type="ORF">POSPLADRAFT_1039759</name>
</gene>
<feature type="region of interest" description="Disordered" evidence="1">
    <location>
        <begin position="35"/>
        <end position="60"/>
    </location>
</feature>
<dbReference type="AlphaFoldDB" id="A0A1X6N311"/>
<evidence type="ECO:0000256" key="1">
    <source>
        <dbReference type="SAM" id="MobiDB-lite"/>
    </source>
</evidence>
<protein>
    <submittedName>
        <fullName evidence="2">Uncharacterized protein</fullName>
    </submittedName>
</protein>
<accession>A0A1X6N311</accession>
<organism evidence="2 3">
    <name type="scientific">Postia placenta MAD-698-R-SB12</name>
    <dbReference type="NCBI Taxonomy" id="670580"/>
    <lineage>
        <taxon>Eukaryota</taxon>
        <taxon>Fungi</taxon>
        <taxon>Dikarya</taxon>
        <taxon>Basidiomycota</taxon>
        <taxon>Agaricomycotina</taxon>
        <taxon>Agaricomycetes</taxon>
        <taxon>Polyporales</taxon>
        <taxon>Adustoporiaceae</taxon>
        <taxon>Rhodonia</taxon>
    </lineage>
</organism>
<reference evidence="2 3" key="1">
    <citation type="submission" date="2017-04" db="EMBL/GenBank/DDBJ databases">
        <title>Genome Sequence of the Model Brown-Rot Fungus Postia placenta SB12.</title>
        <authorList>
            <consortium name="DOE Joint Genome Institute"/>
            <person name="Gaskell J."/>
            <person name="Kersten P."/>
            <person name="Larrondo L.F."/>
            <person name="Canessa P."/>
            <person name="Martinez D."/>
            <person name="Hibbett D."/>
            <person name="Schmoll M."/>
            <person name="Kubicek C.P."/>
            <person name="Martinez A.T."/>
            <person name="Yadav J."/>
            <person name="Master E."/>
            <person name="Magnuson J.K."/>
            <person name="James T."/>
            <person name="Yaver D."/>
            <person name="Berka R."/>
            <person name="Labutti K."/>
            <person name="Lipzen A."/>
            <person name="Aerts A."/>
            <person name="Barry K."/>
            <person name="Henrissat B."/>
            <person name="Blanchette R."/>
            <person name="Grigoriev I."/>
            <person name="Cullen D."/>
        </authorList>
    </citation>
    <scope>NUCLEOTIDE SEQUENCE [LARGE SCALE GENOMIC DNA]</scope>
    <source>
        <strain evidence="2 3">MAD-698-R-SB12</strain>
    </source>
</reference>
<name>A0A1X6N311_9APHY</name>
<feature type="non-terminal residue" evidence="2">
    <location>
        <position position="60"/>
    </location>
</feature>
<feature type="compositionally biased region" description="Polar residues" evidence="1">
    <location>
        <begin position="43"/>
        <end position="52"/>
    </location>
</feature>
<proteinExistence type="predicted"/>
<dbReference type="GeneID" id="36322541"/>